<dbReference type="InterPro" id="IPR002885">
    <property type="entry name" value="PPR_rpt"/>
</dbReference>
<dbReference type="AlphaFoldDB" id="A0A1R0GW36"/>
<organism evidence="3 4">
    <name type="scientific">Smittium mucronatum</name>
    <dbReference type="NCBI Taxonomy" id="133383"/>
    <lineage>
        <taxon>Eukaryota</taxon>
        <taxon>Fungi</taxon>
        <taxon>Fungi incertae sedis</taxon>
        <taxon>Zoopagomycota</taxon>
        <taxon>Kickxellomycotina</taxon>
        <taxon>Harpellomycetes</taxon>
        <taxon>Harpellales</taxon>
        <taxon>Legeriomycetaceae</taxon>
        <taxon>Smittium</taxon>
    </lineage>
</organism>
<dbReference type="Pfam" id="PF01535">
    <property type="entry name" value="PPR"/>
    <property type="match status" value="1"/>
</dbReference>
<dbReference type="STRING" id="133383.A0A1R0GW36"/>
<proteinExistence type="predicted"/>
<accession>A0A1R0GW36</accession>
<evidence type="ECO:0000313" key="3">
    <source>
        <dbReference type="EMBL" id="OLY81113.1"/>
    </source>
</evidence>
<evidence type="ECO:0000256" key="1">
    <source>
        <dbReference type="ARBA" id="ARBA00022737"/>
    </source>
</evidence>
<dbReference type="PROSITE" id="PS51375">
    <property type="entry name" value="PPR"/>
    <property type="match status" value="2"/>
</dbReference>
<evidence type="ECO:0000256" key="2">
    <source>
        <dbReference type="PROSITE-ProRule" id="PRU00708"/>
    </source>
</evidence>
<dbReference type="InterPro" id="IPR011990">
    <property type="entry name" value="TPR-like_helical_dom_sf"/>
</dbReference>
<keyword evidence="1" id="KW-0677">Repeat</keyword>
<dbReference type="Proteomes" id="UP000187455">
    <property type="component" value="Unassembled WGS sequence"/>
</dbReference>
<reference evidence="3 4" key="1">
    <citation type="journal article" date="2016" name="Mol. Biol. Evol.">
        <title>Genome-Wide Survey of Gut Fungi (Harpellales) Reveals the First Horizontally Transferred Ubiquitin Gene from a Mosquito Host.</title>
        <authorList>
            <person name="Wang Y."/>
            <person name="White M.M."/>
            <person name="Kvist S."/>
            <person name="Moncalvo J.M."/>
        </authorList>
    </citation>
    <scope>NUCLEOTIDE SEQUENCE [LARGE SCALE GENOMIC DNA]</scope>
    <source>
        <strain evidence="3 4">ALG-7-W6</strain>
    </source>
</reference>
<name>A0A1R0GW36_9FUNG</name>
<protein>
    <submittedName>
        <fullName evidence="3">Pentatricopeptide repeat-containing protein</fullName>
    </submittedName>
</protein>
<dbReference type="PANTHER" id="PTHR47932:SF44">
    <property type="entry name" value="MIOREX COMPLEX COMPONENT 1"/>
    <property type="match status" value="1"/>
</dbReference>
<dbReference type="OrthoDB" id="185373at2759"/>
<gene>
    <name evidence="3" type="ORF">AYI68_g4783</name>
</gene>
<evidence type="ECO:0000313" key="4">
    <source>
        <dbReference type="Proteomes" id="UP000187455"/>
    </source>
</evidence>
<sequence>MYTRKLLKFGGTGLRLSQNFHISPKIQNFSSQEKIVESIKNISEENKGAEEKAISDLERLFENYCIMETPIKVQSIDSKSDLETTKKLEIFSENFFNIIEKFKNEEFNSENSDPTLKKSGLGFSKVYMSDSPPELRHRFPKGRRVRFRDHGSKDSRFIGNLLNNLQGRLDLRKDVSSNLSFNSGKEYKNKINGLHPFVIELESMLIEFPFYSSIKSRGNKKTQKIKLNAKVSKISEVWKKYLQISRHEDSFSLLSQLSSSSMNILVDLVKRIEVDKSPIYSHKRVITVVEDMLKVGKPIKSNSVFVSYLKSLCDVGRYEDVISSISCILEISNDENEKDGYHASEINRFSEISQCFKNISIDTQILNYFLTAHLELCNFEEAYNVFKLLGNYYEKDSRLHRNAYTYCMIFKELVTKRSSSIPPLLSIDRSELAMEIYREMVQDIIISKDSNIDLASFELNSISLNVLLSSAMNNGFLDQGLEIFNDLTGFGVKINKSTLTILLMGISRIYNSRIKSLSLVQSEMNVYSQLIFNLYSKIYQSPQTRNLLDNVHSTSFIECLLEMKDPISAKKILGDMQISTHINQRPYLTTYFKFIKFYSNNGYFGDAIKCYSDLLSENRFYPSVPIFKSMYKSFSNLETQIVNGSIELDSIKSVYPLSIFHSRISYHIKGSNLNKALQDFKEMKSNANFIPDTLTFYLLFFGYHNAAKSTIRSIRMGTPLKFGTEIGLNMVLKSNMNSSNDGSQQKTLITEHPEHPRQIFRYAIGLQNITLIPPIYNLAISAMIGFGDFEGAQEAYNHMTAVSGFSPSADTYSVLIRMFLYRLDVQSADQLLSQFFEKASNNDLRINLLVYNSIIFASAKAGLIDLALEIYIYMVGRKCPILETNDFLMDLNLQNHEDDDVQISCHNNIFAIKAKPDSYTYHQLIKSFLTQNRPHEALILYDDMYRLLVIPDPELTAMLADGLEFNNMPDDAKRVLKQRNRRLRTIEKYLGIDQSVSFQMS</sequence>
<dbReference type="Gene3D" id="1.25.40.10">
    <property type="entry name" value="Tetratricopeptide repeat domain"/>
    <property type="match status" value="4"/>
</dbReference>
<dbReference type="EMBL" id="LSSL01002766">
    <property type="protein sequence ID" value="OLY81113.1"/>
    <property type="molecule type" value="Genomic_DNA"/>
</dbReference>
<feature type="repeat" description="PPR" evidence="2">
    <location>
        <begin position="917"/>
        <end position="951"/>
    </location>
</feature>
<comment type="caution">
    <text evidence="3">The sequence shown here is derived from an EMBL/GenBank/DDBJ whole genome shotgun (WGS) entry which is preliminary data.</text>
</comment>
<feature type="repeat" description="PPR" evidence="2">
    <location>
        <begin position="847"/>
        <end position="881"/>
    </location>
</feature>
<keyword evidence="4" id="KW-1185">Reference proteome</keyword>
<dbReference type="PANTHER" id="PTHR47932">
    <property type="entry name" value="ATPASE EXPRESSION PROTEIN 3"/>
    <property type="match status" value="1"/>
</dbReference>